<keyword evidence="10" id="KW-0406">Ion transport</keyword>
<dbReference type="GO" id="GO:0015087">
    <property type="term" value="F:cobalt ion transmembrane transporter activity"/>
    <property type="evidence" value="ECO:0007669"/>
    <property type="project" value="TreeGrafter"/>
</dbReference>
<comment type="similarity">
    <text evidence="2">Belongs to the CorA metal ion transporter (MIT) (TC 1.A.35) family.</text>
</comment>
<dbReference type="PANTHER" id="PTHR47685">
    <property type="entry name" value="MAGNESIUM TRANSPORT PROTEIN CORA"/>
    <property type="match status" value="1"/>
</dbReference>
<dbReference type="SUPFAM" id="SSF144083">
    <property type="entry name" value="Magnesium transport protein CorA, transmembrane region"/>
    <property type="match status" value="1"/>
</dbReference>
<dbReference type="RefSeq" id="WP_127163450.1">
    <property type="nucleotide sequence ID" value="NZ_CP029822.1"/>
</dbReference>
<dbReference type="Gene3D" id="3.30.460.20">
    <property type="entry name" value="CorA soluble domain-like"/>
    <property type="match status" value="1"/>
</dbReference>
<dbReference type="FunFam" id="1.20.58.340:FF:000001">
    <property type="entry name" value="Magnesium transport protein CorA"/>
    <property type="match status" value="1"/>
</dbReference>
<keyword evidence="8" id="KW-0460">Magnesium</keyword>
<keyword evidence="9 13" id="KW-1133">Transmembrane helix</keyword>
<evidence type="ECO:0000256" key="8">
    <source>
        <dbReference type="ARBA" id="ARBA00022842"/>
    </source>
</evidence>
<keyword evidence="11 13" id="KW-0472">Membrane</keyword>
<comment type="catalytic activity">
    <reaction evidence="12">
        <text>Mg(2+)(in) = Mg(2+)(out)</text>
        <dbReference type="Rhea" id="RHEA:29827"/>
        <dbReference type="ChEBI" id="CHEBI:18420"/>
    </reaction>
</comment>
<evidence type="ECO:0000256" key="12">
    <source>
        <dbReference type="ARBA" id="ARBA00034269"/>
    </source>
</evidence>
<dbReference type="GO" id="GO:0005886">
    <property type="term" value="C:plasma membrane"/>
    <property type="evidence" value="ECO:0007669"/>
    <property type="project" value="UniProtKB-SubCell"/>
</dbReference>
<reference evidence="15" key="1">
    <citation type="submission" date="2018-06" db="EMBL/GenBank/DDBJ databases">
        <title>Complete genome of Pseudomonas insecticola strain QZS01.</title>
        <authorList>
            <person name="Wang J."/>
            <person name="Su Q."/>
        </authorList>
    </citation>
    <scope>NUCLEOTIDE SEQUENCE [LARGE SCALE GENOMIC DNA]</scope>
    <source>
        <strain evidence="15">QZS01</strain>
    </source>
</reference>
<evidence type="ECO:0000256" key="4">
    <source>
        <dbReference type="ARBA" id="ARBA00022448"/>
    </source>
</evidence>
<evidence type="ECO:0000313" key="14">
    <source>
        <dbReference type="EMBL" id="AZS50828.1"/>
    </source>
</evidence>
<evidence type="ECO:0000256" key="6">
    <source>
        <dbReference type="ARBA" id="ARBA00022519"/>
    </source>
</evidence>
<keyword evidence="6" id="KW-0997">Cell inner membrane</keyword>
<dbReference type="CDD" id="cd12837">
    <property type="entry name" value="EcCorA-like_u1"/>
    <property type="match status" value="1"/>
</dbReference>
<feature type="transmembrane region" description="Helical" evidence="13">
    <location>
        <begin position="294"/>
        <end position="314"/>
    </location>
</feature>
<dbReference type="InterPro" id="IPR002523">
    <property type="entry name" value="MgTranspt_CorA/ZnTranspt_ZntB"/>
</dbReference>
<evidence type="ECO:0000256" key="11">
    <source>
        <dbReference type="ARBA" id="ARBA00023136"/>
    </source>
</evidence>
<keyword evidence="7 13" id="KW-0812">Transmembrane</keyword>
<evidence type="ECO:0000256" key="3">
    <source>
        <dbReference type="ARBA" id="ARBA00019439"/>
    </source>
</evidence>
<keyword evidence="15" id="KW-1185">Reference proteome</keyword>
<dbReference type="GO" id="GO:0015095">
    <property type="term" value="F:magnesium ion transmembrane transporter activity"/>
    <property type="evidence" value="ECO:0007669"/>
    <property type="project" value="TreeGrafter"/>
</dbReference>
<dbReference type="Pfam" id="PF01544">
    <property type="entry name" value="CorA"/>
    <property type="match status" value="1"/>
</dbReference>
<dbReference type="PANTHER" id="PTHR47685:SF1">
    <property type="entry name" value="MAGNESIUM TRANSPORT PROTEIN CORA"/>
    <property type="match status" value="1"/>
</dbReference>
<dbReference type="Gene3D" id="1.20.58.340">
    <property type="entry name" value="Magnesium transport protein CorA, transmembrane region"/>
    <property type="match status" value="2"/>
</dbReference>
<dbReference type="EMBL" id="CP029822">
    <property type="protein sequence ID" value="AZS50828.1"/>
    <property type="molecule type" value="Genomic_DNA"/>
</dbReference>
<evidence type="ECO:0000256" key="7">
    <source>
        <dbReference type="ARBA" id="ARBA00022692"/>
    </source>
</evidence>
<evidence type="ECO:0000256" key="9">
    <source>
        <dbReference type="ARBA" id="ARBA00022989"/>
    </source>
</evidence>
<dbReference type="InterPro" id="IPR045861">
    <property type="entry name" value="CorA_cytoplasmic_dom"/>
</dbReference>
<dbReference type="SUPFAM" id="SSF143865">
    <property type="entry name" value="CorA soluble domain-like"/>
    <property type="match status" value="1"/>
</dbReference>
<dbReference type="InterPro" id="IPR045863">
    <property type="entry name" value="CorA_TM1_TM2"/>
</dbReference>
<organism evidence="14 15">
    <name type="scientific">Entomomonas moraniae</name>
    <dbReference type="NCBI Taxonomy" id="2213226"/>
    <lineage>
        <taxon>Bacteria</taxon>
        <taxon>Pseudomonadati</taxon>
        <taxon>Pseudomonadota</taxon>
        <taxon>Gammaproteobacteria</taxon>
        <taxon>Pseudomonadales</taxon>
        <taxon>Pseudomonadaceae</taxon>
        <taxon>Entomomonas</taxon>
    </lineage>
</organism>
<evidence type="ECO:0000256" key="13">
    <source>
        <dbReference type="SAM" id="Phobius"/>
    </source>
</evidence>
<name>A0A3S9XEU0_9GAMM</name>
<evidence type="ECO:0000256" key="2">
    <source>
        <dbReference type="ARBA" id="ARBA00009765"/>
    </source>
</evidence>
<evidence type="ECO:0000256" key="1">
    <source>
        <dbReference type="ARBA" id="ARBA00004429"/>
    </source>
</evidence>
<proteinExistence type="inferred from homology"/>
<dbReference type="AlphaFoldDB" id="A0A3S9XEU0"/>
<comment type="subcellular location">
    <subcellularLocation>
        <location evidence="1">Cell inner membrane</location>
        <topology evidence="1">Multi-pass membrane protein</topology>
    </subcellularLocation>
</comment>
<evidence type="ECO:0000256" key="10">
    <source>
        <dbReference type="ARBA" id="ARBA00023065"/>
    </source>
</evidence>
<dbReference type="InterPro" id="IPR050829">
    <property type="entry name" value="CorA_MIT"/>
</dbReference>
<gene>
    <name evidence="14" type="ORF">DM558_08550</name>
</gene>
<accession>A0A3S9XEU0</accession>
<feature type="transmembrane region" description="Helical" evidence="13">
    <location>
        <begin position="262"/>
        <end position="282"/>
    </location>
</feature>
<keyword evidence="5" id="KW-1003">Cell membrane</keyword>
<evidence type="ECO:0000256" key="5">
    <source>
        <dbReference type="ARBA" id="ARBA00022475"/>
    </source>
</evidence>
<evidence type="ECO:0000313" key="15">
    <source>
        <dbReference type="Proteomes" id="UP000273143"/>
    </source>
</evidence>
<keyword evidence="4" id="KW-0813">Transport</keyword>
<dbReference type="KEGG" id="emo:DM558_08550"/>
<protein>
    <recommendedName>
        <fullName evidence="3">Magnesium transport protein CorA</fullName>
    </recommendedName>
</protein>
<dbReference type="GO" id="GO:0015099">
    <property type="term" value="F:nickel cation transmembrane transporter activity"/>
    <property type="evidence" value="ECO:0007669"/>
    <property type="project" value="TreeGrafter"/>
</dbReference>
<dbReference type="Proteomes" id="UP000273143">
    <property type="component" value="Chromosome"/>
</dbReference>
<sequence>MITYHYLQNGMLKTVTSDEVAGIPKDTIWIDLLHPTQDEEHFIEDNLDIEVPSPEEMSEIEDSSRFFVTKDGFCMIVSVVTGSQNMNPVLTEISFILDQKRLVCAHYGELVSFKTFENKCARQTQLFKSPDILMMSLMDAVVDRIADILEKLQSNLNDLSRNIFDNDKLDTKDLQLTVKKLGKYNSLLAKLSDSMLSIRRMLIYCKQSVSWLTKEAKDLLRSIELDIGSLTEYHTRMSSEITFLLDATLGLINIEQNSIIKVFSIAAVLFLPPTLVGTIYGMNFHDMPELDLRFGYPLSLILMILSALICYVWFKIKKWL</sequence>